<accession>A0A923NG35</accession>
<evidence type="ECO:0000313" key="2">
    <source>
        <dbReference type="Proteomes" id="UP000650485"/>
    </source>
</evidence>
<sequence length="55" mass="6254">MIANWTKRQEALRFLMANPEAPVMSQNTTNYPAVIERDELKEVVLVAENHRVAGT</sequence>
<dbReference type="AlphaFoldDB" id="A0A923NG35"/>
<dbReference type="Proteomes" id="UP000650485">
    <property type="component" value="Unassembled WGS sequence"/>
</dbReference>
<name>A0A923NG35_WEICO</name>
<organism evidence="1 2">
    <name type="scientific">Weissella confusa</name>
    <name type="common">Lactobacillus confusus</name>
    <dbReference type="NCBI Taxonomy" id="1583"/>
    <lineage>
        <taxon>Bacteria</taxon>
        <taxon>Bacillati</taxon>
        <taxon>Bacillota</taxon>
        <taxon>Bacilli</taxon>
        <taxon>Lactobacillales</taxon>
        <taxon>Lactobacillaceae</taxon>
        <taxon>Weissella</taxon>
    </lineage>
</organism>
<gene>
    <name evidence="1" type="ORF">H7R52_13130</name>
</gene>
<reference evidence="1" key="1">
    <citation type="submission" date="2020-08" db="EMBL/GenBank/DDBJ databases">
        <title>Complete genome sequence of Weissella confusa strain FS54 provides insights into metabolic potential.</title>
        <authorList>
            <person name="Fhoula I."/>
            <person name="Najjari A."/>
            <person name="Lekired A."/>
            <person name="Bessrour-Aouam N."/>
            <person name="Jaballah S."/>
            <person name="Klibi N."/>
            <person name="Ouzari H.-I."/>
        </authorList>
    </citation>
    <scope>NUCLEOTIDE SEQUENCE</scope>
    <source>
        <strain evidence="1">FS54</strain>
    </source>
</reference>
<comment type="caution">
    <text evidence="1">The sequence shown here is derived from an EMBL/GenBank/DDBJ whole genome shotgun (WGS) entry which is preliminary data.</text>
</comment>
<protein>
    <submittedName>
        <fullName evidence="1">Uncharacterized protein</fullName>
    </submittedName>
</protein>
<evidence type="ECO:0000313" key="1">
    <source>
        <dbReference type="EMBL" id="MBC6499398.1"/>
    </source>
</evidence>
<proteinExistence type="predicted"/>
<dbReference type="EMBL" id="JACSZT010000009">
    <property type="protein sequence ID" value="MBC6499398.1"/>
    <property type="molecule type" value="Genomic_DNA"/>
</dbReference>